<dbReference type="AlphaFoldDB" id="A0A4Y7PV49"/>
<gene>
    <name evidence="2" type="ORF">BD410DRAFT_792693</name>
</gene>
<evidence type="ECO:0000313" key="2">
    <source>
        <dbReference type="EMBL" id="TDL18906.1"/>
    </source>
</evidence>
<feature type="compositionally biased region" description="Acidic residues" evidence="1">
    <location>
        <begin position="143"/>
        <end position="161"/>
    </location>
</feature>
<sequence>MWKELLEVFPGLTHLSISLRVLNIGNPEFGLAQALSTPQKLVDGTTSFLLPNLRVLHMRNAKFMRSAAQARAFGKCFQIRQKAAPLQELILINSTSLSRAVFQSLKESVTVVQERDEDPTDSEIELLRPIEKETVGFPGEGGDGSEDWETCSGEADSESES</sequence>
<name>A0A4Y7PV49_9AGAM</name>
<evidence type="ECO:0000256" key="1">
    <source>
        <dbReference type="SAM" id="MobiDB-lite"/>
    </source>
</evidence>
<accession>A0A4Y7PV49</accession>
<dbReference type="Proteomes" id="UP000294933">
    <property type="component" value="Unassembled WGS sequence"/>
</dbReference>
<proteinExistence type="predicted"/>
<feature type="region of interest" description="Disordered" evidence="1">
    <location>
        <begin position="131"/>
        <end position="161"/>
    </location>
</feature>
<dbReference type="VEuPathDB" id="FungiDB:BD410DRAFT_792693"/>
<evidence type="ECO:0000313" key="3">
    <source>
        <dbReference type="Proteomes" id="UP000294933"/>
    </source>
</evidence>
<protein>
    <submittedName>
        <fullName evidence="2">Uncharacterized protein</fullName>
    </submittedName>
</protein>
<dbReference type="EMBL" id="ML170202">
    <property type="protein sequence ID" value="TDL18906.1"/>
    <property type="molecule type" value="Genomic_DNA"/>
</dbReference>
<organism evidence="2 3">
    <name type="scientific">Rickenella mellea</name>
    <dbReference type="NCBI Taxonomy" id="50990"/>
    <lineage>
        <taxon>Eukaryota</taxon>
        <taxon>Fungi</taxon>
        <taxon>Dikarya</taxon>
        <taxon>Basidiomycota</taxon>
        <taxon>Agaricomycotina</taxon>
        <taxon>Agaricomycetes</taxon>
        <taxon>Hymenochaetales</taxon>
        <taxon>Rickenellaceae</taxon>
        <taxon>Rickenella</taxon>
    </lineage>
</organism>
<keyword evidence="3" id="KW-1185">Reference proteome</keyword>
<reference evidence="2 3" key="1">
    <citation type="submission" date="2018-06" db="EMBL/GenBank/DDBJ databases">
        <title>A transcriptomic atlas of mushroom development highlights an independent origin of complex multicellularity.</title>
        <authorList>
            <consortium name="DOE Joint Genome Institute"/>
            <person name="Krizsan K."/>
            <person name="Almasi E."/>
            <person name="Merenyi Z."/>
            <person name="Sahu N."/>
            <person name="Viragh M."/>
            <person name="Koszo T."/>
            <person name="Mondo S."/>
            <person name="Kiss B."/>
            <person name="Balint B."/>
            <person name="Kues U."/>
            <person name="Barry K."/>
            <person name="Hegedus J.C."/>
            <person name="Henrissat B."/>
            <person name="Johnson J."/>
            <person name="Lipzen A."/>
            <person name="Ohm R."/>
            <person name="Nagy I."/>
            <person name="Pangilinan J."/>
            <person name="Yan J."/>
            <person name="Xiong Y."/>
            <person name="Grigoriev I.V."/>
            <person name="Hibbett D.S."/>
            <person name="Nagy L.G."/>
        </authorList>
    </citation>
    <scope>NUCLEOTIDE SEQUENCE [LARGE SCALE GENOMIC DNA]</scope>
    <source>
        <strain evidence="2 3">SZMC22713</strain>
    </source>
</reference>
<feature type="non-terminal residue" evidence="2">
    <location>
        <position position="161"/>
    </location>
</feature>